<dbReference type="Gene3D" id="3.40.50.300">
    <property type="entry name" value="P-loop containing nucleotide triphosphate hydrolases"/>
    <property type="match status" value="1"/>
</dbReference>
<dbReference type="CDD" id="cd00154">
    <property type="entry name" value="Rab"/>
    <property type="match status" value="1"/>
</dbReference>
<accession>A0ABM0H0T7</accession>
<dbReference type="PANTHER" id="PTHR47978">
    <property type="match status" value="1"/>
</dbReference>
<evidence type="ECO:0000313" key="4">
    <source>
        <dbReference type="RefSeq" id="XP_002741677.1"/>
    </source>
</evidence>
<evidence type="ECO:0000256" key="2">
    <source>
        <dbReference type="ARBA" id="ARBA00022741"/>
    </source>
</evidence>
<dbReference type="RefSeq" id="XP_002741677.1">
    <property type="nucleotide sequence ID" value="XM_002741631.1"/>
</dbReference>
<organism evidence="3 4">
    <name type="scientific">Saccoglossus kowalevskii</name>
    <name type="common">Acorn worm</name>
    <dbReference type="NCBI Taxonomy" id="10224"/>
    <lineage>
        <taxon>Eukaryota</taxon>
        <taxon>Metazoa</taxon>
        <taxon>Hemichordata</taxon>
        <taxon>Enteropneusta</taxon>
        <taxon>Harrimaniidae</taxon>
        <taxon>Saccoglossus</taxon>
    </lineage>
</organism>
<proteinExistence type="inferred from homology"/>
<dbReference type="NCBIfam" id="TIGR00231">
    <property type="entry name" value="small_GTP"/>
    <property type="match status" value="1"/>
</dbReference>
<dbReference type="PROSITE" id="PS51419">
    <property type="entry name" value="RAB"/>
    <property type="match status" value="1"/>
</dbReference>
<dbReference type="InterPro" id="IPR027417">
    <property type="entry name" value="P-loop_NTPase"/>
</dbReference>
<keyword evidence="2" id="KW-0547">Nucleotide-binding</keyword>
<dbReference type="PROSITE" id="PS51421">
    <property type="entry name" value="RAS"/>
    <property type="match status" value="1"/>
</dbReference>
<dbReference type="SMART" id="SM00173">
    <property type="entry name" value="RAS"/>
    <property type="match status" value="1"/>
</dbReference>
<dbReference type="SMART" id="SM00175">
    <property type="entry name" value="RAB"/>
    <property type="match status" value="1"/>
</dbReference>
<dbReference type="Pfam" id="PF00071">
    <property type="entry name" value="Ras"/>
    <property type="match status" value="1"/>
</dbReference>
<gene>
    <name evidence="4" type="primary">LOC100371038</name>
</gene>
<sequence length="238" mass="26961">MPINADNNEIPMSDAESDEIVPDQIRLRTHKVILLGDAGVGKTCLFRRFMGESFPKSTATTLMTQASFPRRFQDGQGQPVEVDIWDTAGAERMRSITETYYRQTSAALMVYDIDNAETLDSIVSHWAFSIQSREQNAKLFLVGNKLDLVDEGDGEDTILQAEKYTVESQDVEIEQHFQVSAKSDAGVEEMFHKIAKFLDMKNRGKRTKSTIQLPIKEEICDGNPKTFSIIEWLRSKCQ</sequence>
<comment type="similarity">
    <text evidence="1">Belongs to the small GTPase superfamily. Rab family.</text>
</comment>
<evidence type="ECO:0000256" key="1">
    <source>
        <dbReference type="ARBA" id="ARBA00006270"/>
    </source>
</evidence>
<dbReference type="PRINTS" id="PR00449">
    <property type="entry name" value="RASTRNSFRMNG"/>
</dbReference>
<reference evidence="4" key="1">
    <citation type="submission" date="2025-08" db="UniProtKB">
        <authorList>
            <consortium name="RefSeq"/>
        </authorList>
    </citation>
    <scope>IDENTIFICATION</scope>
    <source>
        <tissue evidence="4">Testes</tissue>
    </source>
</reference>
<evidence type="ECO:0000313" key="3">
    <source>
        <dbReference type="Proteomes" id="UP000694865"/>
    </source>
</evidence>
<dbReference type="SMART" id="SM00176">
    <property type="entry name" value="RAN"/>
    <property type="match status" value="1"/>
</dbReference>
<protein>
    <submittedName>
        <fullName evidence="4">Ras-related protein Rab-13-like</fullName>
    </submittedName>
</protein>
<dbReference type="InterPro" id="IPR005225">
    <property type="entry name" value="Small_GTP-bd"/>
</dbReference>
<name>A0ABM0H0T7_SACKO</name>
<dbReference type="Proteomes" id="UP000694865">
    <property type="component" value="Unplaced"/>
</dbReference>
<dbReference type="SMART" id="SM00174">
    <property type="entry name" value="RHO"/>
    <property type="match status" value="1"/>
</dbReference>
<dbReference type="SUPFAM" id="SSF52540">
    <property type="entry name" value="P-loop containing nucleoside triphosphate hydrolases"/>
    <property type="match status" value="1"/>
</dbReference>
<dbReference type="InterPro" id="IPR001806">
    <property type="entry name" value="Small_GTPase"/>
</dbReference>
<dbReference type="GeneID" id="100371038"/>
<keyword evidence="3" id="KW-1185">Reference proteome</keyword>